<dbReference type="PANTHER" id="PTHR46985:SF2">
    <property type="entry name" value="APOPTOSIS-ASSOCIATED SPECK-LIKE PROTEIN CONTAINING A CARD"/>
    <property type="match status" value="1"/>
</dbReference>
<dbReference type="InterPro" id="IPR025307">
    <property type="entry name" value="FIIND_dom"/>
</dbReference>
<evidence type="ECO:0000256" key="2">
    <source>
        <dbReference type="ARBA" id="ARBA00022490"/>
    </source>
</evidence>
<evidence type="ECO:0000256" key="1">
    <source>
        <dbReference type="ARBA" id="ARBA00004514"/>
    </source>
</evidence>
<dbReference type="Pfam" id="PF23679">
    <property type="entry name" value="UPA-FIIND"/>
    <property type="match status" value="1"/>
</dbReference>
<reference evidence="6 7" key="1">
    <citation type="submission" date="2019-02" db="EMBL/GenBank/DDBJ databases">
        <title>Opniocepnalus argus genome.</title>
        <authorList>
            <person name="Zhou C."/>
            <person name="Xiao S."/>
        </authorList>
    </citation>
    <scope>NUCLEOTIDE SEQUENCE [LARGE SCALE GENOMIC DNA]</scope>
    <source>
        <strain evidence="6">OARG1902GOOAL</strain>
        <tissue evidence="6">Muscle</tissue>
    </source>
</reference>
<keyword evidence="4" id="KW-0391">Immunity</keyword>
<evidence type="ECO:0000313" key="6">
    <source>
        <dbReference type="EMBL" id="KAF3703941.1"/>
    </source>
</evidence>
<reference evidence="7" key="2">
    <citation type="submission" date="2019-02" db="EMBL/GenBank/DDBJ databases">
        <title>Opniocepnalus argus Var Kimnra genome.</title>
        <authorList>
            <person name="Zhou C."/>
            <person name="Xiao S."/>
        </authorList>
    </citation>
    <scope>NUCLEOTIDE SEQUENCE [LARGE SCALE GENOMIC DNA]</scope>
</reference>
<dbReference type="Proteomes" id="UP000503349">
    <property type="component" value="Chromosome 19"/>
</dbReference>
<evidence type="ECO:0000256" key="3">
    <source>
        <dbReference type="ARBA" id="ARBA00022588"/>
    </source>
</evidence>
<evidence type="ECO:0000259" key="5">
    <source>
        <dbReference type="PROSITE" id="PS51830"/>
    </source>
</evidence>
<proteinExistence type="predicted"/>
<evidence type="ECO:0000256" key="4">
    <source>
        <dbReference type="ARBA" id="ARBA00022859"/>
    </source>
</evidence>
<gene>
    <name evidence="6" type="ORF">EXN66_Car019629</name>
</gene>
<dbReference type="EMBL" id="CM015730">
    <property type="protein sequence ID" value="KAF3703941.1"/>
    <property type="molecule type" value="Genomic_DNA"/>
</dbReference>
<accession>A0A6G1QMP5</accession>
<dbReference type="GO" id="GO:0045087">
    <property type="term" value="P:innate immune response"/>
    <property type="evidence" value="ECO:0007669"/>
    <property type="project" value="UniProtKB-KW"/>
</dbReference>
<dbReference type="AlphaFoldDB" id="A0A6G1QMP5"/>
<dbReference type="PANTHER" id="PTHR46985">
    <property type="entry name" value="NACHT, LRR AND PYD DOMAINS-CONTAINING PROTEIN 1"/>
    <property type="match status" value="1"/>
</dbReference>
<evidence type="ECO:0000313" key="7">
    <source>
        <dbReference type="Proteomes" id="UP000503349"/>
    </source>
</evidence>
<keyword evidence="2" id="KW-0963">Cytoplasm</keyword>
<keyword evidence="7" id="KW-1185">Reference proteome</keyword>
<dbReference type="PROSITE" id="PS51830">
    <property type="entry name" value="FIIND"/>
    <property type="match status" value="2"/>
</dbReference>
<organism evidence="6 7">
    <name type="scientific">Channa argus</name>
    <name type="common">Northern snakehead</name>
    <name type="synonym">Ophicephalus argus</name>
    <dbReference type="NCBI Taxonomy" id="215402"/>
    <lineage>
        <taxon>Eukaryota</taxon>
        <taxon>Metazoa</taxon>
        <taxon>Chordata</taxon>
        <taxon>Craniata</taxon>
        <taxon>Vertebrata</taxon>
        <taxon>Euteleostomi</taxon>
        <taxon>Actinopterygii</taxon>
        <taxon>Neopterygii</taxon>
        <taxon>Teleostei</taxon>
        <taxon>Neoteleostei</taxon>
        <taxon>Acanthomorphata</taxon>
        <taxon>Anabantaria</taxon>
        <taxon>Anabantiformes</taxon>
        <taxon>Channoidei</taxon>
        <taxon>Channidae</taxon>
        <taxon>Channa</taxon>
    </lineage>
</organism>
<comment type="subcellular location">
    <subcellularLocation>
        <location evidence="1">Cytoplasm</location>
        <location evidence="1">Cytosol</location>
    </subcellularLocation>
</comment>
<sequence>MKTPRSFSPELQTESTQVSYRFSCPGAGEFQCLSTGLMFGMTQEAELQYRTVQWDENLLQTAGKMPAGPLFDIKCSDDAVCQLQLPHCETEDALLSDGLLSVIHISEDRLSFLEPLQITGTHVVVEVPHLSVFGLVRDLIKRKSFRSQVLLFLQKPNTKAQKHLNVFLLPYNIPLEEVRAQHPYSEYIQVPSTCWLITGQTYSVDCSEADMIQPEREMFDPQFGPNLHPMFEIHLPTDTDKVTIRVRDERMTEVWKRVAYLTVTSGFVLMINQNKILKVLCSDGLLSVVHITYDGTSFLETLDITETHVVVKVPHLSAFGLVWDNMERFLNIKRLIQGQVLLFLRHLAKELRILDLFLLQENITLKENLDQEMGVSQ</sequence>
<protein>
    <submittedName>
        <fullName evidence="6">NACHT, LRR and PYD domains-containing protein 1a</fullName>
    </submittedName>
</protein>
<keyword evidence="3" id="KW-0399">Innate immunity</keyword>
<dbReference type="Pfam" id="PF13553">
    <property type="entry name" value="FIIND"/>
    <property type="match status" value="2"/>
</dbReference>
<feature type="domain" description="FIIND" evidence="5">
    <location>
        <begin position="1"/>
        <end position="273"/>
    </location>
</feature>
<name>A0A6G1QMP5_CHAAH</name>
<dbReference type="GO" id="GO:0005829">
    <property type="term" value="C:cytosol"/>
    <property type="evidence" value="ECO:0007669"/>
    <property type="project" value="UniProtKB-SubCell"/>
</dbReference>
<feature type="domain" description="FIIND" evidence="5">
    <location>
        <begin position="285"/>
        <end position="377"/>
    </location>
</feature>
<dbReference type="InterPro" id="IPR051249">
    <property type="entry name" value="NLRP_Inflammasome"/>
</dbReference>